<gene>
    <name evidence="2" type="ORF">BCHO_0828</name>
</gene>
<sequence length="547" mass="60277">MAFRDGWNFFLYDTVTGLLAEQIDVPAFTWSMSVSDASFSTSKDKGFGIDDVSGLELPWGQIPGETAAAKASALMPYKRGLVAFWHTKTDDANMPGRPVLGGALGVRKSSQLDVSMPFVSMLAMLEDRYLVHEGRFGKGKGNSSPDEFRWVNLSWRALACETIRQCTEVKPGGALPIDLPYLGEKGTHQLPEVSGDEEDTASSDTKTVKKVTKPDGWVSTTTEGDTVTVVDHTEKVTSKTVTVKEKYTVWQKGKRVQRTRDKQKTIRTGRTVTEVKTVTKPKGSYRIEKTVTKTITTYKYDGNGKETGSTKKTEGPTTTVEQKPVEVRYRDFNVTNHRCADILRAIANSAGGPDMQFRPYLTEDGRHIRYRFLAGSDGDIYLHQDKRLSLAYAAGEASTLENITVDRAQPMMRVYGVGAGTGSGTLTYLAEDLSLVNRRDPWPLVETTFQDSKAEEIGLLRSGATAVLHANRQPLMQVKGEINAFDESAGIPLHPLGSFWPGEMFDVSIQGFPDVPDGVYGMRLMQMSGDETGKVELTFDIMSDPVT</sequence>
<dbReference type="OrthoDB" id="3194419at2"/>
<dbReference type="AlphaFoldDB" id="A0A087AF59"/>
<accession>A0A087AF59</accession>
<evidence type="ECO:0000256" key="1">
    <source>
        <dbReference type="SAM" id="MobiDB-lite"/>
    </source>
</evidence>
<name>A0A087AF59_9BIFI</name>
<dbReference type="RefSeq" id="WP_034256201.1">
    <property type="nucleotide sequence ID" value="NZ_JGYU01000005.1"/>
</dbReference>
<dbReference type="eggNOG" id="ENOG5033HB6">
    <property type="taxonomic scope" value="Bacteria"/>
</dbReference>
<organism evidence="2 3">
    <name type="scientific">Bifidobacterium choerinum</name>
    <dbReference type="NCBI Taxonomy" id="35760"/>
    <lineage>
        <taxon>Bacteria</taxon>
        <taxon>Bacillati</taxon>
        <taxon>Actinomycetota</taxon>
        <taxon>Actinomycetes</taxon>
        <taxon>Bifidobacteriales</taxon>
        <taxon>Bifidobacteriaceae</taxon>
        <taxon>Bifidobacterium</taxon>
    </lineage>
</organism>
<evidence type="ECO:0000313" key="2">
    <source>
        <dbReference type="EMBL" id="KFI57409.1"/>
    </source>
</evidence>
<dbReference type="Proteomes" id="UP000028995">
    <property type="component" value="Unassembled WGS sequence"/>
</dbReference>
<feature type="region of interest" description="Disordered" evidence="1">
    <location>
        <begin position="186"/>
        <end position="208"/>
    </location>
</feature>
<comment type="caution">
    <text evidence="2">The sequence shown here is derived from an EMBL/GenBank/DDBJ whole genome shotgun (WGS) entry which is preliminary data.</text>
</comment>
<dbReference type="EMBL" id="JGYU01000005">
    <property type="protein sequence ID" value="KFI57409.1"/>
    <property type="molecule type" value="Genomic_DNA"/>
</dbReference>
<keyword evidence="3" id="KW-1185">Reference proteome</keyword>
<evidence type="ECO:0000313" key="3">
    <source>
        <dbReference type="Proteomes" id="UP000028995"/>
    </source>
</evidence>
<dbReference type="STRING" id="35760.BCHO_0828"/>
<reference evidence="2 3" key="1">
    <citation type="submission" date="2014-03" db="EMBL/GenBank/DDBJ databases">
        <title>Genomics of Bifidobacteria.</title>
        <authorList>
            <person name="Ventura M."/>
            <person name="Milani C."/>
            <person name="Lugli G.A."/>
        </authorList>
    </citation>
    <scope>NUCLEOTIDE SEQUENCE [LARGE SCALE GENOMIC DNA]</scope>
    <source>
        <strain evidence="2 3">LMG 10510</strain>
    </source>
</reference>
<proteinExistence type="predicted"/>
<protein>
    <submittedName>
        <fullName evidence="2">Uncharacterized protein</fullName>
    </submittedName>
</protein>